<feature type="compositionally biased region" description="Low complexity" evidence="1">
    <location>
        <begin position="177"/>
        <end position="214"/>
    </location>
</feature>
<evidence type="ECO:0000256" key="1">
    <source>
        <dbReference type="SAM" id="MobiDB-lite"/>
    </source>
</evidence>
<proteinExistence type="predicted"/>
<dbReference type="Proteomes" id="UP001283341">
    <property type="component" value="Unassembled WGS sequence"/>
</dbReference>
<feature type="region of interest" description="Disordered" evidence="1">
    <location>
        <begin position="1"/>
        <end position="63"/>
    </location>
</feature>
<reference evidence="2" key="2">
    <citation type="submission" date="2023-06" db="EMBL/GenBank/DDBJ databases">
        <authorList>
            <consortium name="Lawrence Berkeley National Laboratory"/>
            <person name="Haridas S."/>
            <person name="Hensen N."/>
            <person name="Bonometti L."/>
            <person name="Westerberg I."/>
            <person name="Brannstrom I.O."/>
            <person name="Guillou S."/>
            <person name="Cros-Aarteil S."/>
            <person name="Calhoun S."/>
            <person name="Kuo A."/>
            <person name="Mondo S."/>
            <person name="Pangilinan J."/>
            <person name="Riley R."/>
            <person name="Labutti K."/>
            <person name="Andreopoulos B."/>
            <person name="Lipzen A."/>
            <person name="Chen C."/>
            <person name="Yanf M."/>
            <person name="Daum C."/>
            <person name="Ng V."/>
            <person name="Clum A."/>
            <person name="Steindorff A."/>
            <person name="Ohm R."/>
            <person name="Martin F."/>
            <person name="Silar P."/>
            <person name="Natvig D."/>
            <person name="Lalanne C."/>
            <person name="Gautier V."/>
            <person name="Ament-Velasquez S.L."/>
            <person name="Kruys A."/>
            <person name="Hutchinson M.I."/>
            <person name="Powell A.J."/>
            <person name="Barry K."/>
            <person name="Miller A.N."/>
            <person name="Grigoriev I.V."/>
            <person name="Debuchy R."/>
            <person name="Gladieux P."/>
            <person name="Thoren M.H."/>
            <person name="Johannesson H."/>
        </authorList>
    </citation>
    <scope>NUCLEOTIDE SEQUENCE</scope>
    <source>
        <strain evidence="2">CBS 118394</strain>
    </source>
</reference>
<feature type="compositionally biased region" description="Low complexity" evidence="1">
    <location>
        <begin position="26"/>
        <end position="39"/>
    </location>
</feature>
<feature type="region of interest" description="Disordered" evidence="1">
    <location>
        <begin position="364"/>
        <end position="463"/>
    </location>
</feature>
<keyword evidence="3" id="KW-1185">Reference proteome</keyword>
<evidence type="ECO:0008006" key="4">
    <source>
        <dbReference type="Google" id="ProtNLM"/>
    </source>
</evidence>
<accession>A0AAE0M5D4</accession>
<sequence length="463" mass="48882">MYSTPYGYPNPAGGPAFNGAPPPQNPHLQPGPSQGQPQQMMYNTQQFPMGAQGGGHFPGGPNPAMMGGAGPAGMMQNAALPHMAANGQMPFQTPYTSSPYGVPVPSPAAPQPQLPGNYMIAGQMPPQYQMGAGMHPQQQMMQRMHPSQQQNPGGMPGSTPQRPPFNPAQGTPNNAMQPQQPGQYPNQPQPHSGTPQSQTPTSAQPPSASVATPQTPTFSSTGQPGQANGASSVSTPQSPGTESREKEKFELLLDINQELLYETVTLLNSKTELKKEQAAGNSEIDYVEQEKMAQQDYVQCMRRLQTNLSCLAALADRKVQVPPAPILTPPSLNPKIIVRMLRVAPDDNSPGEKTPDPIADRAERAQGLKDLYMKLQALFPGVDPRKEPGGGPQGQQGQQQQQHPNPGMMMKGGPNGQQQAAPGGQQGSNQGSPAPPGGGQAQMTPQMGHAPAPMLQQLQPAGS</sequence>
<evidence type="ECO:0000313" key="3">
    <source>
        <dbReference type="Proteomes" id="UP001283341"/>
    </source>
</evidence>
<protein>
    <recommendedName>
        <fullName evidence="4">Glutamine repeat protein-1</fullName>
    </recommendedName>
</protein>
<dbReference type="AlphaFoldDB" id="A0AAE0M5D4"/>
<feature type="compositionally biased region" description="Polar residues" evidence="1">
    <location>
        <begin position="215"/>
        <end position="241"/>
    </location>
</feature>
<feature type="compositionally biased region" description="Low complexity" evidence="1">
    <location>
        <begin position="1"/>
        <end position="19"/>
    </location>
</feature>
<reference evidence="2" key="1">
    <citation type="journal article" date="2023" name="Mol. Phylogenet. Evol.">
        <title>Genome-scale phylogeny and comparative genomics of the fungal order Sordariales.</title>
        <authorList>
            <person name="Hensen N."/>
            <person name="Bonometti L."/>
            <person name="Westerberg I."/>
            <person name="Brannstrom I.O."/>
            <person name="Guillou S."/>
            <person name="Cros-Aarteil S."/>
            <person name="Calhoun S."/>
            <person name="Haridas S."/>
            <person name="Kuo A."/>
            <person name="Mondo S."/>
            <person name="Pangilinan J."/>
            <person name="Riley R."/>
            <person name="LaButti K."/>
            <person name="Andreopoulos B."/>
            <person name="Lipzen A."/>
            <person name="Chen C."/>
            <person name="Yan M."/>
            <person name="Daum C."/>
            <person name="Ng V."/>
            <person name="Clum A."/>
            <person name="Steindorff A."/>
            <person name="Ohm R.A."/>
            <person name="Martin F."/>
            <person name="Silar P."/>
            <person name="Natvig D.O."/>
            <person name="Lalanne C."/>
            <person name="Gautier V."/>
            <person name="Ament-Velasquez S.L."/>
            <person name="Kruys A."/>
            <person name="Hutchinson M.I."/>
            <person name="Powell A.J."/>
            <person name="Barry K."/>
            <person name="Miller A.N."/>
            <person name="Grigoriev I.V."/>
            <person name="Debuchy R."/>
            <person name="Gladieux P."/>
            <person name="Hiltunen Thoren M."/>
            <person name="Johannesson H."/>
        </authorList>
    </citation>
    <scope>NUCLEOTIDE SEQUENCE</scope>
    <source>
        <strain evidence="2">CBS 118394</strain>
    </source>
</reference>
<feature type="region of interest" description="Disordered" evidence="1">
    <location>
        <begin position="101"/>
        <end position="247"/>
    </location>
</feature>
<name>A0AAE0M5D4_9PEZI</name>
<feature type="compositionally biased region" description="Pro residues" evidence="1">
    <location>
        <begin position="102"/>
        <end position="113"/>
    </location>
</feature>
<evidence type="ECO:0000313" key="2">
    <source>
        <dbReference type="EMBL" id="KAK3319308.1"/>
    </source>
</evidence>
<feature type="compositionally biased region" description="Low complexity" evidence="1">
    <location>
        <begin position="395"/>
        <end position="432"/>
    </location>
</feature>
<feature type="compositionally biased region" description="Low complexity" evidence="1">
    <location>
        <begin position="134"/>
        <end position="150"/>
    </location>
</feature>
<organism evidence="2 3">
    <name type="scientific">Apodospora peruviana</name>
    <dbReference type="NCBI Taxonomy" id="516989"/>
    <lineage>
        <taxon>Eukaryota</taxon>
        <taxon>Fungi</taxon>
        <taxon>Dikarya</taxon>
        <taxon>Ascomycota</taxon>
        <taxon>Pezizomycotina</taxon>
        <taxon>Sordariomycetes</taxon>
        <taxon>Sordariomycetidae</taxon>
        <taxon>Sordariales</taxon>
        <taxon>Lasiosphaeriaceae</taxon>
        <taxon>Apodospora</taxon>
    </lineage>
</organism>
<gene>
    <name evidence="2" type="ORF">B0H66DRAFT_533811</name>
</gene>
<comment type="caution">
    <text evidence="2">The sequence shown here is derived from an EMBL/GenBank/DDBJ whole genome shotgun (WGS) entry which is preliminary data.</text>
</comment>
<dbReference type="EMBL" id="JAUEDM010000004">
    <property type="protein sequence ID" value="KAK3319308.1"/>
    <property type="molecule type" value="Genomic_DNA"/>
</dbReference>